<dbReference type="KEGG" id="tti:THITH_07700"/>
<dbReference type="InterPro" id="IPR000305">
    <property type="entry name" value="GIY-YIG_endonuc"/>
</dbReference>
<evidence type="ECO:0000256" key="1">
    <source>
        <dbReference type="ARBA" id="ARBA00004496"/>
    </source>
</evidence>
<dbReference type="InterPro" id="IPR003583">
    <property type="entry name" value="Hlx-hairpin-Hlx_DNA-bd_motif"/>
</dbReference>
<keyword evidence="2 13" id="KW-0963">Cytoplasm</keyword>
<name>W0DHU6_9GAMM</name>
<sequence>MSATEPAFDHREFLASCTSAPGVYQMLDDAATVLYVGKARNLRKRLGSYFRSTGERSPKTRAMVAQIADIRVAVTHTEAEALLLEANLIKRHRPRYNVLLRDDKSYPYIFVSNHEYPRLGFHRGARRKGVRYFGPYPSAVAVRETLNLLQKLFLVRQCEDSVFAHRSRPCLQHQIGRCTAPCVALIDPDEYAADVQASVRFLEGRSEQVIGDLVQRMETASAGLQFERAARLRDQIAHLRQISEQQYVAGGDGDADIFALARAGGAAAVQIFFVRHGQNLGNSVRYPKLPDDAGDDEIMAAILAQYYAEREPPRLVLVSHRPREPEGLAALLEQRRGGRVRLAWSLRGERARWVEMAQRNAELALKTRLASQAGQQSRLQALAEALQLPEPPARMECFDISHTQGEGTVASCVVFGPEGPLKSDYRRFNIAGIAPGDDYAAMHQALDRRFARLKKEAGPLPDILFIDGGQGQVNQALDVLRNHGIKGMRVVGVAKGPERRAGLETLVLSGVQGPSILPAQSSALHLIQQIRDEAHRFAITGHRLRRAKARRESRLEDIPGLGPKRRGALLRHFGGLRGISRAGVEELAKVPGISHNLAQAIYEGFHEN</sequence>
<dbReference type="GO" id="GO:0009381">
    <property type="term" value="F:excinuclease ABC activity"/>
    <property type="evidence" value="ECO:0007669"/>
    <property type="project" value="UniProtKB-UniRule"/>
</dbReference>
<dbReference type="CDD" id="cd10434">
    <property type="entry name" value="GIY-YIG_UvrC_Cho"/>
    <property type="match status" value="1"/>
</dbReference>
<dbReference type="InterPro" id="IPR010994">
    <property type="entry name" value="RuvA_2-like"/>
</dbReference>
<evidence type="ECO:0000256" key="12">
    <source>
        <dbReference type="ARBA" id="ARBA00077138"/>
    </source>
</evidence>
<dbReference type="InterPro" id="IPR035901">
    <property type="entry name" value="GIY-YIG_endonuc_sf"/>
</dbReference>
<keyword evidence="4 13" id="KW-0228">DNA excision</keyword>
<dbReference type="FunFam" id="3.40.1440.10:FF:000001">
    <property type="entry name" value="UvrABC system protein C"/>
    <property type="match status" value="1"/>
</dbReference>
<dbReference type="Gene3D" id="3.30.420.340">
    <property type="entry name" value="UvrC, RNAse H endonuclease domain"/>
    <property type="match status" value="1"/>
</dbReference>
<keyword evidence="18" id="KW-1185">Reference proteome</keyword>
<dbReference type="AlphaFoldDB" id="W0DHU6"/>
<keyword evidence="6 13" id="KW-0234">DNA repair</keyword>
<keyword evidence="3 13" id="KW-0227">DNA damage</keyword>
<dbReference type="PROSITE" id="PS50151">
    <property type="entry name" value="UVR"/>
    <property type="match status" value="1"/>
</dbReference>
<comment type="function">
    <text evidence="8 13">The UvrABC repair system catalyzes the recognition and processing of DNA lesions. UvrC both incises the 5' and 3' sides of the lesion. The N-terminal half is responsible for the 3' incision and the C-terminal half is responsible for the 5' incision.</text>
</comment>
<dbReference type="STRING" id="713585.THITH_07700"/>
<feature type="domain" description="UvrC family homology region profile" evidence="16">
    <location>
        <begin position="257"/>
        <end position="480"/>
    </location>
</feature>
<dbReference type="Pfam" id="PF14520">
    <property type="entry name" value="HHH_5"/>
    <property type="match status" value="1"/>
</dbReference>
<dbReference type="FunFam" id="1.10.150.20:FF:000005">
    <property type="entry name" value="UvrABC system protein C"/>
    <property type="match status" value="1"/>
</dbReference>
<evidence type="ECO:0000256" key="11">
    <source>
        <dbReference type="ARBA" id="ARBA00067419"/>
    </source>
</evidence>
<protein>
    <recommendedName>
        <fullName evidence="11 13">UvrABC system protein C</fullName>
        <shortName evidence="13">Protein UvrC</shortName>
    </recommendedName>
    <alternativeName>
        <fullName evidence="12 13">Excinuclease ABC subunit C</fullName>
    </alternativeName>
</protein>
<dbReference type="InterPro" id="IPR001162">
    <property type="entry name" value="UvrC_RNase_H_dom"/>
</dbReference>
<dbReference type="NCBIfam" id="TIGR00194">
    <property type="entry name" value="uvrC"/>
    <property type="match status" value="1"/>
</dbReference>
<dbReference type="InterPro" id="IPR050066">
    <property type="entry name" value="UvrABC_protein_C"/>
</dbReference>
<evidence type="ECO:0000256" key="4">
    <source>
        <dbReference type="ARBA" id="ARBA00022769"/>
    </source>
</evidence>
<dbReference type="NCBIfam" id="NF001824">
    <property type="entry name" value="PRK00558.1-5"/>
    <property type="match status" value="1"/>
</dbReference>
<dbReference type="HAMAP" id="MF_00203">
    <property type="entry name" value="UvrC"/>
    <property type="match status" value="1"/>
</dbReference>
<evidence type="ECO:0000256" key="3">
    <source>
        <dbReference type="ARBA" id="ARBA00022763"/>
    </source>
</evidence>
<evidence type="ECO:0000259" key="16">
    <source>
        <dbReference type="PROSITE" id="PS50165"/>
    </source>
</evidence>
<evidence type="ECO:0000259" key="14">
    <source>
        <dbReference type="PROSITE" id="PS50151"/>
    </source>
</evidence>
<dbReference type="SUPFAM" id="SSF47781">
    <property type="entry name" value="RuvA domain 2-like"/>
    <property type="match status" value="1"/>
</dbReference>
<dbReference type="PROSITE" id="PS50165">
    <property type="entry name" value="UVRC"/>
    <property type="match status" value="1"/>
</dbReference>
<dbReference type="Proteomes" id="UP000005289">
    <property type="component" value="Chromosome"/>
</dbReference>
<dbReference type="InterPro" id="IPR036876">
    <property type="entry name" value="UVR_dom_sf"/>
</dbReference>
<evidence type="ECO:0000256" key="9">
    <source>
        <dbReference type="ARBA" id="ARBA00061531"/>
    </source>
</evidence>
<feature type="domain" description="UVR" evidence="14">
    <location>
        <begin position="207"/>
        <end position="242"/>
    </location>
</feature>
<dbReference type="Pfam" id="PF08459">
    <property type="entry name" value="UvrC_RNaseH_dom"/>
    <property type="match status" value="1"/>
</dbReference>
<dbReference type="Gene3D" id="4.10.860.10">
    <property type="entry name" value="UVR domain"/>
    <property type="match status" value="1"/>
</dbReference>
<reference evidence="17 18" key="1">
    <citation type="submission" date="2013-12" db="EMBL/GenBank/DDBJ databases">
        <authorList>
            <consortium name="DOE Joint Genome Institute"/>
            <person name="Muyzer G."/>
            <person name="Huntemann M."/>
            <person name="Han J."/>
            <person name="Chen A."/>
            <person name="Kyrpides N."/>
            <person name="Mavromatis K."/>
            <person name="Markowitz V."/>
            <person name="Palaniappan K."/>
            <person name="Ivanova N."/>
            <person name="Schaumberg A."/>
            <person name="Pati A."/>
            <person name="Liolios K."/>
            <person name="Nordberg H.P."/>
            <person name="Cantor M.N."/>
            <person name="Hua S.X."/>
            <person name="Woyke T."/>
        </authorList>
    </citation>
    <scope>NUCLEOTIDE SEQUENCE [LARGE SCALE GENOMIC DNA]</scope>
    <source>
        <strain evidence="17 18">ARh 1</strain>
    </source>
</reference>
<dbReference type="PROSITE" id="PS50164">
    <property type="entry name" value="GIY_YIG"/>
    <property type="match status" value="1"/>
</dbReference>
<dbReference type="GO" id="GO:0009380">
    <property type="term" value="C:excinuclease repair complex"/>
    <property type="evidence" value="ECO:0007669"/>
    <property type="project" value="InterPro"/>
</dbReference>
<gene>
    <name evidence="13 17" type="primary">uvrC</name>
    <name evidence="17" type="ORF">THITH_07700</name>
</gene>
<accession>W0DHU6</accession>
<dbReference type="Gene3D" id="1.10.150.20">
    <property type="entry name" value="5' to 3' exonuclease, C-terminal subdomain"/>
    <property type="match status" value="1"/>
</dbReference>
<dbReference type="EMBL" id="CP007029">
    <property type="protein sequence ID" value="AHE98169.1"/>
    <property type="molecule type" value="Genomic_DNA"/>
</dbReference>
<evidence type="ECO:0000259" key="15">
    <source>
        <dbReference type="PROSITE" id="PS50164"/>
    </source>
</evidence>
<dbReference type="GO" id="GO:0005737">
    <property type="term" value="C:cytoplasm"/>
    <property type="evidence" value="ECO:0007669"/>
    <property type="project" value="UniProtKB-SubCell"/>
</dbReference>
<feature type="domain" description="GIY-YIG" evidence="15">
    <location>
        <begin position="19"/>
        <end position="98"/>
    </location>
</feature>
<comment type="similarity">
    <text evidence="9 13">Belongs to the UvrC family.</text>
</comment>
<dbReference type="GO" id="GO:0006289">
    <property type="term" value="P:nucleotide-excision repair"/>
    <property type="evidence" value="ECO:0007669"/>
    <property type="project" value="UniProtKB-UniRule"/>
</dbReference>
<evidence type="ECO:0000256" key="5">
    <source>
        <dbReference type="ARBA" id="ARBA00022881"/>
    </source>
</evidence>
<dbReference type="RefSeq" id="WP_006747706.1">
    <property type="nucleotide sequence ID" value="NZ_CP007029.1"/>
</dbReference>
<evidence type="ECO:0000256" key="10">
    <source>
        <dbReference type="ARBA" id="ARBA00062841"/>
    </source>
</evidence>
<dbReference type="InterPro" id="IPR038476">
    <property type="entry name" value="UvrC_RNase_H_dom_sf"/>
</dbReference>
<dbReference type="FunFam" id="4.10.860.10:FF:000002">
    <property type="entry name" value="UvrABC system protein C"/>
    <property type="match status" value="1"/>
</dbReference>
<dbReference type="SMART" id="SM00465">
    <property type="entry name" value="GIYc"/>
    <property type="match status" value="1"/>
</dbReference>
<evidence type="ECO:0000256" key="13">
    <source>
        <dbReference type="HAMAP-Rule" id="MF_00203"/>
    </source>
</evidence>
<evidence type="ECO:0000313" key="17">
    <source>
        <dbReference type="EMBL" id="AHE98169.1"/>
    </source>
</evidence>
<evidence type="ECO:0000313" key="18">
    <source>
        <dbReference type="Proteomes" id="UP000005289"/>
    </source>
</evidence>
<dbReference type="SUPFAM" id="SSF82771">
    <property type="entry name" value="GIY-YIG endonuclease"/>
    <property type="match status" value="1"/>
</dbReference>
<dbReference type="Gene3D" id="3.40.1440.10">
    <property type="entry name" value="GIY-YIG endonuclease"/>
    <property type="match status" value="1"/>
</dbReference>
<dbReference type="GO" id="GO:0009432">
    <property type="term" value="P:SOS response"/>
    <property type="evidence" value="ECO:0007669"/>
    <property type="project" value="UniProtKB-UniRule"/>
</dbReference>
<dbReference type="PANTHER" id="PTHR30562">
    <property type="entry name" value="UVRC/OXIDOREDUCTASE"/>
    <property type="match status" value="1"/>
</dbReference>
<evidence type="ECO:0000256" key="6">
    <source>
        <dbReference type="ARBA" id="ARBA00023204"/>
    </source>
</evidence>
<dbReference type="GO" id="GO:0003677">
    <property type="term" value="F:DNA binding"/>
    <property type="evidence" value="ECO:0007669"/>
    <property type="project" value="UniProtKB-UniRule"/>
</dbReference>
<comment type="subunit">
    <text evidence="10 13">Interacts with UvrB in an incision complex.</text>
</comment>
<comment type="subcellular location">
    <subcellularLocation>
        <location evidence="1 13">Cytoplasm</location>
    </subcellularLocation>
</comment>
<dbReference type="InterPro" id="IPR047296">
    <property type="entry name" value="GIY-YIG_UvrC_Cho"/>
</dbReference>
<dbReference type="OrthoDB" id="9804933at2"/>
<evidence type="ECO:0000256" key="2">
    <source>
        <dbReference type="ARBA" id="ARBA00022490"/>
    </source>
</evidence>
<organism evidence="17 18">
    <name type="scientific">Thioalkalivibrio paradoxus ARh 1</name>
    <dbReference type="NCBI Taxonomy" id="713585"/>
    <lineage>
        <taxon>Bacteria</taxon>
        <taxon>Pseudomonadati</taxon>
        <taxon>Pseudomonadota</taxon>
        <taxon>Gammaproteobacteria</taxon>
        <taxon>Chromatiales</taxon>
        <taxon>Ectothiorhodospiraceae</taxon>
        <taxon>Thioalkalivibrio</taxon>
    </lineage>
</organism>
<dbReference type="InterPro" id="IPR001943">
    <property type="entry name" value="UVR_dom"/>
</dbReference>
<evidence type="ECO:0000256" key="8">
    <source>
        <dbReference type="ARBA" id="ARBA00059452"/>
    </source>
</evidence>
<evidence type="ECO:0000256" key="7">
    <source>
        <dbReference type="ARBA" id="ARBA00023236"/>
    </source>
</evidence>
<dbReference type="FunFam" id="3.30.420.340:FF:000001">
    <property type="entry name" value="UvrABC system protein C"/>
    <property type="match status" value="1"/>
</dbReference>
<dbReference type="SMART" id="SM00278">
    <property type="entry name" value="HhH1"/>
    <property type="match status" value="2"/>
</dbReference>
<dbReference type="InterPro" id="IPR004791">
    <property type="entry name" value="UvrC"/>
</dbReference>
<dbReference type="HOGENOM" id="CLU_014841_3_0_6"/>
<keyword evidence="7 13" id="KW-0742">SOS response</keyword>
<dbReference type="Pfam" id="PF01541">
    <property type="entry name" value="GIY-YIG"/>
    <property type="match status" value="1"/>
</dbReference>
<dbReference type="Pfam" id="PF22920">
    <property type="entry name" value="UvrC_RNaseH"/>
    <property type="match status" value="1"/>
</dbReference>
<dbReference type="Pfam" id="PF02151">
    <property type="entry name" value="UVR"/>
    <property type="match status" value="1"/>
</dbReference>
<dbReference type="SUPFAM" id="SSF46600">
    <property type="entry name" value="C-terminal UvrC-binding domain of UvrB"/>
    <property type="match status" value="1"/>
</dbReference>
<proteinExistence type="inferred from homology"/>
<dbReference type="PANTHER" id="PTHR30562:SF1">
    <property type="entry name" value="UVRABC SYSTEM PROTEIN C"/>
    <property type="match status" value="1"/>
</dbReference>
<keyword evidence="5 13" id="KW-0267">Excision nuclease</keyword>